<feature type="transmembrane region" description="Helical" evidence="5">
    <location>
        <begin position="28"/>
        <end position="53"/>
    </location>
</feature>
<dbReference type="GO" id="GO:0043953">
    <property type="term" value="P:protein transport by the Tat complex"/>
    <property type="evidence" value="ECO:0007669"/>
    <property type="project" value="UniProtKB-UniRule"/>
</dbReference>
<dbReference type="GO" id="GO:0009977">
    <property type="term" value="F:proton motive force dependent protein transmembrane transporter activity"/>
    <property type="evidence" value="ECO:0007669"/>
    <property type="project" value="TreeGrafter"/>
</dbReference>
<evidence type="ECO:0000256" key="3">
    <source>
        <dbReference type="ARBA" id="ARBA00022989"/>
    </source>
</evidence>
<accession>A0AA36XM66</accession>
<dbReference type="GO" id="GO:0065002">
    <property type="term" value="P:intracellular protein transmembrane transport"/>
    <property type="evidence" value="ECO:0007669"/>
    <property type="project" value="TreeGrafter"/>
</dbReference>
<keyword evidence="5" id="KW-0813">Transport</keyword>
<dbReference type="Proteomes" id="UP000004982">
    <property type="component" value="Unassembled WGS sequence"/>
</dbReference>
<feature type="transmembrane region" description="Helical" evidence="5">
    <location>
        <begin position="118"/>
        <end position="142"/>
    </location>
</feature>
<comment type="function">
    <text evidence="5">Part of the twin-arginine translocation (Tat) system that transports large folded proteins containing a characteristic twin-arginine motif in their signal peptide across membranes. Together with TatB, TatC is part of a receptor directly interacting with Tat signal peptides.</text>
</comment>
<dbReference type="PANTHER" id="PTHR30371">
    <property type="entry name" value="SEC-INDEPENDENT PROTEIN TRANSLOCASE PROTEIN TATC"/>
    <property type="match status" value="1"/>
</dbReference>
<feature type="transmembrane region" description="Helical" evidence="5">
    <location>
        <begin position="199"/>
        <end position="215"/>
    </location>
</feature>
<keyword evidence="5" id="KW-1003">Cell membrane</keyword>
<evidence type="ECO:0000256" key="2">
    <source>
        <dbReference type="ARBA" id="ARBA00022692"/>
    </source>
</evidence>
<keyword evidence="4 5" id="KW-0472">Membrane</keyword>
<evidence type="ECO:0000313" key="6">
    <source>
        <dbReference type="EMBL" id="EGQ77855.1"/>
    </source>
</evidence>
<feature type="transmembrane region" description="Helical" evidence="5">
    <location>
        <begin position="162"/>
        <end position="187"/>
    </location>
</feature>
<keyword evidence="3 5" id="KW-1133">Transmembrane helix</keyword>
<reference evidence="6 7" key="1">
    <citation type="submission" date="2011-05" db="EMBL/GenBank/DDBJ databases">
        <authorList>
            <person name="Muzny D."/>
            <person name="Qin X."/>
            <person name="Deng J."/>
            <person name="Jiang H."/>
            <person name="Liu Y."/>
            <person name="Qu J."/>
            <person name="Song X.-Z."/>
            <person name="Zhang L."/>
            <person name="Thornton R."/>
            <person name="Coyle M."/>
            <person name="Francisco L."/>
            <person name="Jackson L."/>
            <person name="Javaid M."/>
            <person name="Korchina V."/>
            <person name="Kovar C."/>
            <person name="Mata R."/>
            <person name="Mathew T."/>
            <person name="Ngo R."/>
            <person name="Nguyen L."/>
            <person name="Nguyen N."/>
            <person name="Okwuonu G."/>
            <person name="Ongeri F."/>
            <person name="Pham C."/>
            <person name="Simmons D."/>
            <person name="Wilczek-Boney K."/>
            <person name="Hale W."/>
            <person name="Jakkamsetti A."/>
            <person name="Pham P."/>
            <person name="Ruth R."/>
            <person name="San Lucas F."/>
            <person name="Warren J."/>
            <person name="Zhang J."/>
            <person name="Zhao Z."/>
            <person name="Zhou C."/>
            <person name="Zhu D."/>
            <person name="Lee S."/>
            <person name="Bess C."/>
            <person name="Blankenburg K."/>
            <person name="Forbes L."/>
            <person name="Fu Q."/>
            <person name="Gubbala S."/>
            <person name="Hirani K."/>
            <person name="Jayaseelan J.C."/>
            <person name="Lara F."/>
            <person name="Munidasa M."/>
            <person name="Palculict T."/>
            <person name="Patil S."/>
            <person name="Pu L.-L."/>
            <person name="Saada N."/>
            <person name="Tang L."/>
            <person name="Weissenberger G."/>
            <person name="Zhu Y."/>
            <person name="Hemphill L."/>
            <person name="Shang Y."/>
            <person name="Youmans B."/>
            <person name="Ayvaz T."/>
            <person name="Ross M."/>
            <person name="Santibanez J."/>
            <person name="Aqrawi P."/>
            <person name="Gross S."/>
            <person name="Joshi V."/>
            <person name="Fowler G."/>
            <person name="Nazareth L."/>
            <person name="Reid J."/>
            <person name="Worley K."/>
            <person name="Petrosino J."/>
            <person name="Highlander S."/>
            <person name="Gibbs R."/>
        </authorList>
    </citation>
    <scope>NUCLEOTIDE SEQUENCE [LARGE SCALE GENOMIC DNA]</scope>
    <source>
        <strain evidence="6 7">ATCC 33926</strain>
    </source>
</reference>
<comment type="subcellular location">
    <subcellularLocation>
        <location evidence="5">Cell membrane</location>
        <topology evidence="5">Multi-pass membrane protein</topology>
    </subcellularLocation>
    <subcellularLocation>
        <location evidence="1">Membrane</location>
        <topology evidence="1">Multi-pass membrane protein</topology>
    </subcellularLocation>
</comment>
<comment type="subunit">
    <text evidence="5">The Tat system comprises two distinct complexes: a TatABC complex, containing multiple copies of TatA, TatB and TatC subunits, and a separate TatA complex, containing only TatA subunits. Substrates initially bind to the TatABC complex, which probably triggers association of the separate TatA complex to form the active translocon.</text>
</comment>
<keyword evidence="5" id="KW-0811">Translocation</keyword>
<gene>
    <name evidence="5 6" type="primary">tatC</name>
    <name evidence="6" type="ORF">HMPREF9418_0665</name>
</gene>
<evidence type="ECO:0000256" key="5">
    <source>
        <dbReference type="HAMAP-Rule" id="MF_00902"/>
    </source>
</evidence>
<dbReference type="GO" id="GO:0033281">
    <property type="term" value="C:TAT protein transport complex"/>
    <property type="evidence" value="ECO:0007669"/>
    <property type="project" value="UniProtKB-UniRule"/>
</dbReference>
<name>A0AA36XM66_9NEIS</name>
<feature type="transmembrane region" description="Helical" evidence="5">
    <location>
        <begin position="73"/>
        <end position="97"/>
    </location>
</feature>
<organism evidence="6 7">
    <name type="scientific">Neisseria macacae ATCC 33926</name>
    <dbReference type="NCBI Taxonomy" id="997348"/>
    <lineage>
        <taxon>Bacteria</taxon>
        <taxon>Pseudomonadati</taxon>
        <taxon>Pseudomonadota</taxon>
        <taxon>Betaproteobacteria</taxon>
        <taxon>Neisseriales</taxon>
        <taxon>Neisseriaceae</taxon>
        <taxon>Neisseria</taxon>
    </lineage>
</organism>
<keyword evidence="2 5" id="KW-0812">Transmembrane</keyword>
<dbReference type="Pfam" id="PF00902">
    <property type="entry name" value="TatC"/>
    <property type="match status" value="1"/>
</dbReference>
<comment type="caution">
    <text evidence="6">The sequence shown here is derived from an EMBL/GenBank/DDBJ whole genome shotgun (WGS) entry which is preliminary data.</text>
</comment>
<dbReference type="AlphaFoldDB" id="A0AA36XM66"/>
<feature type="transmembrane region" description="Helical" evidence="5">
    <location>
        <begin position="221"/>
        <end position="240"/>
    </location>
</feature>
<protein>
    <recommendedName>
        <fullName evidence="5">Sec-independent protein translocase protein TatC</fullName>
    </recommendedName>
</protein>
<dbReference type="EMBL" id="AFQE01000033">
    <property type="protein sequence ID" value="EGQ77855.1"/>
    <property type="molecule type" value="Genomic_DNA"/>
</dbReference>
<evidence type="ECO:0000256" key="1">
    <source>
        <dbReference type="ARBA" id="ARBA00004141"/>
    </source>
</evidence>
<dbReference type="PRINTS" id="PR01840">
    <property type="entry name" value="TATCFAMILY"/>
</dbReference>
<sequence>MSKPVSEPQNEQPVQPLIEHLIELRRRLMWIVIGIVVCFLGMMPFAQQLYTFVAEPLMVNLPKDTSMIATDVIAPFFVPVKVTLMAAFLVSLPHTLYQIWAFVAPALYQNEKRLITPLVLSSVSLFFVGMAFAYYLVFPVIFKFLAGITPVGVNMATDIDKYLSFILGMFVAFGTTFEVPVVVVLLAKIGVVTTEQLKNARPYVIVGAFVVAAIITPPDVISQTLLAVPLILLYEAGIWCSRFIKPKSEETDERPPLPPAET</sequence>
<evidence type="ECO:0000313" key="7">
    <source>
        <dbReference type="Proteomes" id="UP000004982"/>
    </source>
</evidence>
<comment type="similarity">
    <text evidence="5">Belongs to the TatC family.</text>
</comment>
<dbReference type="HAMAP" id="MF_00902">
    <property type="entry name" value="TatC"/>
    <property type="match status" value="1"/>
</dbReference>
<proteinExistence type="inferred from homology"/>
<evidence type="ECO:0000256" key="4">
    <source>
        <dbReference type="ARBA" id="ARBA00023136"/>
    </source>
</evidence>
<keyword evidence="5" id="KW-0653">Protein transport</keyword>
<dbReference type="PANTHER" id="PTHR30371:SF0">
    <property type="entry name" value="SEC-INDEPENDENT PROTEIN TRANSLOCASE PROTEIN TATC, CHLOROPLASTIC-RELATED"/>
    <property type="match status" value="1"/>
</dbReference>
<dbReference type="NCBIfam" id="TIGR00945">
    <property type="entry name" value="tatC"/>
    <property type="match status" value="1"/>
</dbReference>
<dbReference type="InterPro" id="IPR002033">
    <property type="entry name" value="TatC"/>
</dbReference>